<gene>
    <name evidence="4" type="ORF">PROFUN_08679</name>
</gene>
<evidence type="ECO:0000256" key="3">
    <source>
        <dbReference type="SAM" id="Phobius"/>
    </source>
</evidence>
<reference evidence="4 5" key="1">
    <citation type="journal article" date="2018" name="Genome Biol. Evol.">
        <title>Multiple Roots of Fruiting Body Formation in Amoebozoa.</title>
        <authorList>
            <person name="Hillmann F."/>
            <person name="Forbes G."/>
            <person name="Novohradska S."/>
            <person name="Ferling I."/>
            <person name="Riege K."/>
            <person name="Groth M."/>
            <person name="Westermann M."/>
            <person name="Marz M."/>
            <person name="Spaller T."/>
            <person name="Winckler T."/>
            <person name="Schaap P."/>
            <person name="Glockner G."/>
        </authorList>
    </citation>
    <scope>NUCLEOTIDE SEQUENCE [LARGE SCALE GENOMIC DNA]</scope>
    <source>
        <strain evidence="4 5">Jena</strain>
    </source>
</reference>
<evidence type="ECO:0000256" key="1">
    <source>
        <dbReference type="SAM" id="Coils"/>
    </source>
</evidence>
<dbReference type="AlphaFoldDB" id="A0A2P6MQS3"/>
<dbReference type="GO" id="GO:0016020">
    <property type="term" value="C:membrane"/>
    <property type="evidence" value="ECO:0007669"/>
    <property type="project" value="GOC"/>
</dbReference>
<feature type="compositionally biased region" description="Polar residues" evidence="2">
    <location>
        <begin position="211"/>
        <end position="227"/>
    </location>
</feature>
<keyword evidence="3" id="KW-1133">Transmembrane helix</keyword>
<dbReference type="Pfam" id="PF06127">
    <property type="entry name" value="Mpo1-like"/>
    <property type="match status" value="1"/>
</dbReference>
<proteinExistence type="predicted"/>
<protein>
    <submittedName>
        <fullName evidence="4">Uncharacterized protein</fullName>
    </submittedName>
</protein>
<dbReference type="InterPro" id="IPR009305">
    <property type="entry name" value="Mpo1-like"/>
</dbReference>
<feature type="compositionally biased region" description="Polar residues" evidence="2">
    <location>
        <begin position="1"/>
        <end position="12"/>
    </location>
</feature>
<feature type="region of interest" description="Disordered" evidence="2">
    <location>
        <begin position="209"/>
        <end position="258"/>
    </location>
</feature>
<organism evidence="4 5">
    <name type="scientific">Planoprotostelium fungivorum</name>
    <dbReference type="NCBI Taxonomy" id="1890364"/>
    <lineage>
        <taxon>Eukaryota</taxon>
        <taxon>Amoebozoa</taxon>
        <taxon>Evosea</taxon>
        <taxon>Variosea</taxon>
        <taxon>Cavosteliida</taxon>
        <taxon>Cavosteliaceae</taxon>
        <taxon>Planoprotostelium</taxon>
    </lineage>
</organism>
<feature type="compositionally biased region" description="Low complexity" evidence="2">
    <location>
        <begin position="172"/>
        <end position="182"/>
    </location>
</feature>
<comment type="caution">
    <text evidence="4">The sequence shown here is derived from an EMBL/GenBank/DDBJ whole genome shotgun (WGS) entry which is preliminary data.</text>
</comment>
<keyword evidence="1" id="KW-0175">Coiled coil</keyword>
<feature type="compositionally biased region" description="Polar residues" evidence="2">
    <location>
        <begin position="136"/>
        <end position="145"/>
    </location>
</feature>
<dbReference type="EMBL" id="MDYQ01000502">
    <property type="protein sequence ID" value="PRP74055.1"/>
    <property type="molecule type" value="Genomic_DNA"/>
</dbReference>
<feature type="region of interest" description="Disordered" evidence="2">
    <location>
        <begin position="1"/>
        <end position="57"/>
    </location>
</feature>
<sequence length="562" mass="63247">METKSKLGTQVTEDVRDMSAIQVSPKRPLHGMLGAHIHSPMNKKHQTEENTPPNPFRSTITQLRFVDRKQNQSVIPTKKIVRSTMQKSSVEDGLDSLSDECWEELDRQSRAVKQALPSSRPIHMHSGPPNLLNHLGSRSNNTNPQPIDARDRFSDFVPPIAVVDPHSQANPSSSASTDTHSSNDITNELDSQDDEMWDEIFDTMERERGNLPSTQCPSQTWSTQSNRTPPPSQPFFSHIDNTTKTISPTSHEMDRGEQDKTDGLLLVSQGELIELRRQLAQRNLVIQQQENDILALQHEVHEVQRVASAYFNGDRDEMMQMTRTNGQMQSQKSRRVAALQAQMSNRVFMFSCNCASPTTTDMSRNYLVRKMAIYMCYHRNPTNRILHLFTGPILTYSIILLFSLIPVRSDNPYLHLYFNIGWIYSILISALIYAPVDILTASIVFIGKTGFCMAGNALTQLLGNYNCFLVATAGVVFVLIVQYVIGHGLLEKRAPPRSFAFYHVVLLPQAVLLNALLSLGYRPELASEILQKANEYIASTQRSRPVSVVISPNTARKNSISE</sequence>
<dbReference type="GO" id="GO:0046521">
    <property type="term" value="P:sphingoid catabolic process"/>
    <property type="evidence" value="ECO:0007669"/>
    <property type="project" value="TreeGrafter"/>
</dbReference>
<evidence type="ECO:0000313" key="5">
    <source>
        <dbReference type="Proteomes" id="UP000241769"/>
    </source>
</evidence>
<dbReference type="InParanoid" id="A0A2P6MQS3"/>
<feature type="transmembrane region" description="Helical" evidence="3">
    <location>
        <begin position="465"/>
        <end position="485"/>
    </location>
</feature>
<evidence type="ECO:0000313" key="4">
    <source>
        <dbReference type="EMBL" id="PRP74055.1"/>
    </source>
</evidence>
<feature type="transmembrane region" description="Helical" evidence="3">
    <location>
        <begin position="385"/>
        <end position="407"/>
    </location>
</feature>
<feature type="compositionally biased region" description="Polar residues" evidence="2">
    <location>
        <begin position="239"/>
        <end position="250"/>
    </location>
</feature>
<accession>A0A2P6MQS3</accession>
<feature type="transmembrane region" description="Helical" evidence="3">
    <location>
        <begin position="500"/>
        <end position="521"/>
    </location>
</feature>
<dbReference type="PANTHER" id="PTHR28026:SF9">
    <property type="entry name" value="2-HYDROXY-PALMITIC ACID DIOXYGENASE MPO1"/>
    <property type="match status" value="1"/>
</dbReference>
<keyword evidence="3" id="KW-0472">Membrane</keyword>
<evidence type="ECO:0000256" key="2">
    <source>
        <dbReference type="SAM" id="MobiDB-lite"/>
    </source>
</evidence>
<dbReference type="GO" id="GO:0005783">
    <property type="term" value="C:endoplasmic reticulum"/>
    <property type="evidence" value="ECO:0007669"/>
    <property type="project" value="TreeGrafter"/>
</dbReference>
<dbReference type="Proteomes" id="UP000241769">
    <property type="component" value="Unassembled WGS sequence"/>
</dbReference>
<keyword evidence="3" id="KW-0812">Transmembrane</keyword>
<feature type="coiled-coil region" evidence="1">
    <location>
        <begin position="272"/>
        <end position="306"/>
    </location>
</feature>
<feature type="region of interest" description="Disordered" evidence="2">
    <location>
        <begin position="119"/>
        <end position="194"/>
    </location>
</feature>
<dbReference type="PANTHER" id="PTHR28026">
    <property type="entry name" value="DUF962 DOMAIN PROTEIN (AFU_ORTHOLOGUE AFUA_8G05310)"/>
    <property type="match status" value="1"/>
</dbReference>
<keyword evidence="5" id="KW-1185">Reference proteome</keyword>
<name>A0A2P6MQS3_9EUKA</name>